<evidence type="ECO:0000256" key="3">
    <source>
        <dbReference type="ARBA" id="ARBA00022603"/>
    </source>
</evidence>
<dbReference type="AlphaFoldDB" id="A0A0C9U647"/>
<evidence type="ECO:0000259" key="8">
    <source>
        <dbReference type="PROSITE" id="PS50280"/>
    </source>
</evidence>
<keyword evidence="5" id="KW-0949">S-adenosyl-L-methionine</keyword>
<dbReference type="Pfam" id="PF05033">
    <property type="entry name" value="Pre-SET"/>
    <property type="match status" value="1"/>
</dbReference>
<keyword evidence="4" id="KW-0808">Transferase</keyword>
<proteinExistence type="predicted"/>
<evidence type="ECO:0000313" key="11">
    <source>
        <dbReference type="Proteomes" id="UP000054279"/>
    </source>
</evidence>
<dbReference type="HOGENOM" id="CLU_020840_11_0_1"/>
<accession>A0A0C9U647</accession>
<dbReference type="OrthoDB" id="308383at2759"/>
<keyword evidence="7" id="KW-0862">Zinc</keyword>
<evidence type="ECO:0000313" key="10">
    <source>
        <dbReference type="EMBL" id="KIJ38438.1"/>
    </source>
</evidence>
<dbReference type="InterPro" id="IPR007728">
    <property type="entry name" value="Pre-SET_dom"/>
</dbReference>
<feature type="domain" description="SET" evidence="8">
    <location>
        <begin position="147"/>
        <end position="308"/>
    </location>
</feature>
<evidence type="ECO:0000256" key="1">
    <source>
        <dbReference type="ARBA" id="ARBA00004286"/>
    </source>
</evidence>
<feature type="domain" description="Pre-SET" evidence="9">
    <location>
        <begin position="74"/>
        <end position="144"/>
    </location>
</feature>
<dbReference type="SUPFAM" id="SSF82199">
    <property type="entry name" value="SET domain"/>
    <property type="match status" value="1"/>
</dbReference>
<dbReference type="PROSITE" id="PS50867">
    <property type="entry name" value="PRE_SET"/>
    <property type="match status" value="1"/>
</dbReference>
<keyword evidence="3" id="KW-0489">Methyltransferase</keyword>
<comment type="subcellular location">
    <subcellularLocation>
        <location evidence="1">Chromosome</location>
    </subcellularLocation>
</comment>
<dbReference type="SMART" id="SM00468">
    <property type="entry name" value="PreSET"/>
    <property type="match status" value="1"/>
</dbReference>
<dbReference type="PANTHER" id="PTHR46223">
    <property type="entry name" value="HISTONE-LYSINE N-METHYLTRANSFERASE SUV39H"/>
    <property type="match status" value="1"/>
</dbReference>
<evidence type="ECO:0000256" key="6">
    <source>
        <dbReference type="ARBA" id="ARBA00022723"/>
    </source>
</evidence>
<dbReference type="Pfam" id="PF00856">
    <property type="entry name" value="SET"/>
    <property type="match status" value="1"/>
</dbReference>
<dbReference type="GO" id="GO:0042054">
    <property type="term" value="F:histone methyltransferase activity"/>
    <property type="evidence" value="ECO:0007669"/>
    <property type="project" value="InterPro"/>
</dbReference>
<dbReference type="GO" id="GO:0005634">
    <property type="term" value="C:nucleus"/>
    <property type="evidence" value="ECO:0007669"/>
    <property type="project" value="InterPro"/>
</dbReference>
<dbReference type="PROSITE" id="PS50280">
    <property type="entry name" value="SET"/>
    <property type="match status" value="1"/>
</dbReference>
<protein>
    <recommendedName>
        <fullName evidence="12">Histone-lysine N-methyltransferase</fullName>
    </recommendedName>
</protein>
<evidence type="ECO:0000256" key="2">
    <source>
        <dbReference type="ARBA" id="ARBA00022454"/>
    </source>
</evidence>
<dbReference type="InterPro" id="IPR046341">
    <property type="entry name" value="SET_dom_sf"/>
</dbReference>
<dbReference type="Gene3D" id="2.170.270.10">
    <property type="entry name" value="SET domain"/>
    <property type="match status" value="1"/>
</dbReference>
<keyword evidence="11" id="KW-1185">Reference proteome</keyword>
<dbReference type="PANTHER" id="PTHR46223:SF3">
    <property type="entry name" value="HISTONE-LYSINE N-METHYLTRANSFERASE SET-23"/>
    <property type="match status" value="1"/>
</dbReference>
<evidence type="ECO:0000256" key="5">
    <source>
        <dbReference type="ARBA" id="ARBA00022691"/>
    </source>
</evidence>
<dbReference type="InterPro" id="IPR001214">
    <property type="entry name" value="SET_dom"/>
</dbReference>
<reference evidence="10 11" key="1">
    <citation type="submission" date="2014-06" db="EMBL/GenBank/DDBJ databases">
        <title>Evolutionary Origins and Diversification of the Mycorrhizal Mutualists.</title>
        <authorList>
            <consortium name="DOE Joint Genome Institute"/>
            <consortium name="Mycorrhizal Genomics Consortium"/>
            <person name="Kohler A."/>
            <person name="Kuo A."/>
            <person name="Nagy L.G."/>
            <person name="Floudas D."/>
            <person name="Copeland A."/>
            <person name="Barry K.W."/>
            <person name="Cichocki N."/>
            <person name="Veneault-Fourrey C."/>
            <person name="LaButti K."/>
            <person name="Lindquist E.A."/>
            <person name="Lipzen A."/>
            <person name="Lundell T."/>
            <person name="Morin E."/>
            <person name="Murat C."/>
            <person name="Riley R."/>
            <person name="Ohm R."/>
            <person name="Sun H."/>
            <person name="Tunlid A."/>
            <person name="Henrissat B."/>
            <person name="Grigoriev I.V."/>
            <person name="Hibbett D.S."/>
            <person name="Martin F."/>
        </authorList>
    </citation>
    <scope>NUCLEOTIDE SEQUENCE [LARGE SCALE GENOMIC DNA]</scope>
    <source>
        <strain evidence="10 11">SS14</strain>
    </source>
</reference>
<dbReference type="GO" id="GO:0032259">
    <property type="term" value="P:methylation"/>
    <property type="evidence" value="ECO:0007669"/>
    <property type="project" value="UniProtKB-KW"/>
</dbReference>
<evidence type="ECO:0000259" key="9">
    <source>
        <dbReference type="PROSITE" id="PS50867"/>
    </source>
</evidence>
<gene>
    <name evidence="10" type="ORF">M422DRAFT_49976</name>
</gene>
<evidence type="ECO:0008006" key="12">
    <source>
        <dbReference type="Google" id="ProtNLM"/>
    </source>
</evidence>
<dbReference type="SMART" id="SM00317">
    <property type="entry name" value="SET"/>
    <property type="match status" value="1"/>
</dbReference>
<name>A0A0C9U647_SPHS4</name>
<organism evidence="10 11">
    <name type="scientific">Sphaerobolus stellatus (strain SS14)</name>
    <dbReference type="NCBI Taxonomy" id="990650"/>
    <lineage>
        <taxon>Eukaryota</taxon>
        <taxon>Fungi</taxon>
        <taxon>Dikarya</taxon>
        <taxon>Basidiomycota</taxon>
        <taxon>Agaricomycotina</taxon>
        <taxon>Agaricomycetes</taxon>
        <taxon>Phallomycetidae</taxon>
        <taxon>Geastrales</taxon>
        <taxon>Sphaerobolaceae</taxon>
        <taxon>Sphaerobolus</taxon>
    </lineage>
</organism>
<evidence type="ECO:0000256" key="4">
    <source>
        <dbReference type="ARBA" id="ARBA00022679"/>
    </source>
</evidence>
<keyword evidence="6" id="KW-0479">Metal-binding</keyword>
<dbReference type="EMBL" id="KN837160">
    <property type="protein sequence ID" value="KIJ38438.1"/>
    <property type="molecule type" value="Genomic_DNA"/>
</dbReference>
<dbReference type="InterPro" id="IPR050973">
    <property type="entry name" value="H3K9_Histone-Lys_N-MTase"/>
</dbReference>
<evidence type="ECO:0000256" key="7">
    <source>
        <dbReference type="ARBA" id="ARBA00022833"/>
    </source>
</evidence>
<dbReference type="GO" id="GO:0008270">
    <property type="term" value="F:zinc ion binding"/>
    <property type="evidence" value="ECO:0007669"/>
    <property type="project" value="InterPro"/>
</dbReference>
<sequence length="344" mass="39234">MINRMPDDYRFHHVMKHVFESIIAENTANDEPTAPRIQIIGRKGGAVTPPWEFYYTNKIMRGAGVPKSDMSKLKGCGCIGPCDPKSKTCTCIKRQKKWADDSSVKGFLYNKKEKLTTDKGYPIFECNDACECSEDCMNRVIGRGRKAEISIQLTDKKGWGVFADKPIQKGTFLGVYAGEMILEAEADDRGKLYDKYGRTYLFDMDFWFLRGLAREQEKDTNQVSSTHTIDAFHVGNVRIHTISDRASTEPLPFFLLSMQFTRFLNHSCEPNCQIVASYVNEPDMHKPTLTIFTYKDVQAGEELTFAYHGLGLDEDDPEEEVEESGEMKKIVVRIHITLRQNEDC</sequence>
<dbReference type="GO" id="GO:0005694">
    <property type="term" value="C:chromosome"/>
    <property type="evidence" value="ECO:0007669"/>
    <property type="project" value="UniProtKB-SubCell"/>
</dbReference>
<keyword evidence="2" id="KW-0158">Chromosome</keyword>
<dbReference type="Proteomes" id="UP000054279">
    <property type="component" value="Unassembled WGS sequence"/>
</dbReference>